<evidence type="ECO:0000313" key="4">
    <source>
        <dbReference type="Proteomes" id="UP001172791"/>
    </source>
</evidence>
<evidence type="ECO:0000313" key="3">
    <source>
        <dbReference type="Proteomes" id="UP001172788"/>
    </source>
</evidence>
<evidence type="ECO:0000313" key="2">
    <source>
        <dbReference type="EMBL" id="MDN4576661.1"/>
    </source>
</evidence>
<dbReference type="Proteomes" id="UP001172791">
    <property type="component" value="Unassembled WGS sequence"/>
</dbReference>
<organism evidence="1 4">
    <name type="scientific">Pandoraea cepalis</name>
    <dbReference type="NCBI Taxonomy" id="2508294"/>
    <lineage>
        <taxon>Bacteria</taxon>
        <taxon>Pseudomonadati</taxon>
        <taxon>Pseudomonadota</taxon>
        <taxon>Betaproteobacteria</taxon>
        <taxon>Burkholderiales</taxon>
        <taxon>Burkholderiaceae</taxon>
        <taxon>Pandoraea</taxon>
    </lineage>
</organism>
<sequence length="185" mass="20818">MGEAKRRGSREQRASEAKDRSSASLAKIAEWVNARVDEDLYLYCHNLYAVAADMRMPVENPESRKVTVGEFGTIAFSDIPLNRGMLAVTKELEEQGMDHQTRFAMCWRIMHFGDLLAETDRLSKWIRPGEEPGALNVSEALIRACAHARIDIDEQNGSFDLDDLARRAMEIEARLDAEDSSSSRA</sequence>
<keyword evidence="3" id="KW-1185">Reference proteome</keyword>
<dbReference type="Proteomes" id="UP001172788">
    <property type="component" value="Unassembled WGS sequence"/>
</dbReference>
<dbReference type="AlphaFoldDB" id="A0AAW7MH94"/>
<gene>
    <name evidence="1" type="ORF">DBA34_01830</name>
    <name evidence="2" type="ORF">DBB29_00745</name>
</gene>
<comment type="caution">
    <text evidence="1">The sequence shown here is derived from an EMBL/GenBank/DDBJ whole genome shotgun (WGS) entry which is preliminary data.</text>
</comment>
<dbReference type="EMBL" id="QAIC01000024">
    <property type="protein sequence ID" value="MDN4572010.1"/>
    <property type="molecule type" value="Genomic_DNA"/>
</dbReference>
<protein>
    <submittedName>
        <fullName evidence="1">Uncharacterized protein</fullName>
    </submittedName>
</protein>
<dbReference type="RefSeq" id="WP_301233345.1">
    <property type="nucleotide sequence ID" value="NZ_QAIC01000024.1"/>
</dbReference>
<accession>A0AAW7MH94</accession>
<name>A0AAW7MH94_9BURK</name>
<proteinExistence type="predicted"/>
<evidence type="ECO:0000313" key="1">
    <source>
        <dbReference type="EMBL" id="MDN4572010.1"/>
    </source>
</evidence>
<reference evidence="1" key="1">
    <citation type="submission" date="2018-04" db="EMBL/GenBank/DDBJ databases">
        <authorList>
            <person name="Jy Z."/>
        </authorList>
    </citation>
    <scope>NUCLEOTIDE SEQUENCE</scope>
    <source>
        <strain evidence="2">AS13</strain>
        <strain evidence="1">LA18</strain>
    </source>
</reference>
<dbReference type="EMBL" id="QAID01000021">
    <property type="protein sequence ID" value="MDN4576661.1"/>
    <property type="molecule type" value="Genomic_DNA"/>
</dbReference>